<name>A0A2P9AXY8_9HYPH</name>
<gene>
    <name evidence="1" type="ORF">BQ8482_910008</name>
</gene>
<dbReference type="AlphaFoldDB" id="A0A2P9AXY8"/>
<evidence type="ECO:0000313" key="2">
    <source>
        <dbReference type="Proteomes" id="UP000245698"/>
    </source>
</evidence>
<keyword evidence="2" id="KW-1185">Reference proteome</keyword>
<proteinExistence type="predicted"/>
<protein>
    <submittedName>
        <fullName evidence="1">Uncharacterized protein</fullName>
    </submittedName>
</protein>
<accession>A0A2P9AXY8</accession>
<sequence>MWQNRKWVRLPNFDALEFIDFGRLLPFDHLRDRDGLPCWPTIAQLFEVSYSPQLRPRILAY</sequence>
<dbReference type="Proteomes" id="UP000245698">
    <property type="component" value="Unassembled WGS sequence"/>
</dbReference>
<dbReference type="EMBL" id="FUIG01000105">
    <property type="protein sequence ID" value="SJM36029.1"/>
    <property type="molecule type" value="Genomic_DNA"/>
</dbReference>
<organism evidence="1 2">
    <name type="scientific">Mesorhizobium delmotii</name>
    <dbReference type="NCBI Taxonomy" id="1631247"/>
    <lineage>
        <taxon>Bacteria</taxon>
        <taxon>Pseudomonadati</taxon>
        <taxon>Pseudomonadota</taxon>
        <taxon>Alphaproteobacteria</taxon>
        <taxon>Hyphomicrobiales</taxon>
        <taxon>Phyllobacteriaceae</taxon>
        <taxon>Mesorhizobium</taxon>
    </lineage>
</organism>
<reference evidence="2" key="1">
    <citation type="submission" date="2016-12" db="EMBL/GenBank/DDBJ databases">
        <authorList>
            <person name="Brunel B."/>
        </authorList>
    </citation>
    <scope>NUCLEOTIDE SEQUENCE [LARGE SCALE GENOMIC DNA]</scope>
</reference>
<evidence type="ECO:0000313" key="1">
    <source>
        <dbReference type="EMBL" id="SJM36029.1"/>
    </source>
</evidence>